<evidence type="ECO:0000313" key="3">
    <source>
        <dbReference type="Proteomes" id="UP000237839"/>
    </source>
</evidence>
<gene>
    <name evidence="2" type="ORF">S2091_0436</name>
</gene>
<sequence length="243" mass="27123">MKIVIASSALIAVMFSTPVLADPDDSILTNYSENGLRQIDFKLGSLGQTGQPSQDASTLGFGYGFTENWFSEIYVGYVKIGSGATEFDSAAWQNTFLLTNSQSPVDVGLYTEIEYEHDRTAGEQLTFGPLLQTELGLTKINFNLLFQRNYFADFSNPMQMGYQWQVKQHLNLPVDLGIQGFGEFGQWDHWAAQKDQSHRLGPALFGKIALSEKNVINYNAAILFDVFDQTHATTFRMQAVLGF</sequence>
<feature type="signal peptide" evidence="1">
    <location>
        <begin position="1"/>
        <end position="21"/>
    </location>
</feature>
<keyword evidence="3" id="KW-1185">Reference proteome</keyword>
<reference evidence="2 3" key="1">
    <citation type="submission" date="2018-02" db="EMBL/GenBank/DDBJ databases">
        <title>Solimicrobium silvestre gen. nov., sp. nov., isolated from alpine forest soil.</title>
        <authorList>
            <person name="Margesin R."/>
            <person name="Albuquerque L."/>
            <person name="Zhang D.-C."/>
            <person name="Froufe H.J.C."/>
            <person name="Severino R."/>
            <person name="Roxo I."/>
            <person name="Egas C."/>
            <person name="Da Costa M.S."/>
        </authorList>
    </citation>
    <scope>NUCLEOTIDE SEQUENCE [LARGE SCALE GENOMIC DNA]</scope>
    <source>
        <strain evidence="2 3">S20-91</strain>
    </source>
</reference>
<feature type="chain" id="PRO_5015432072" description="MetA-pathway of phenol degradation" evidence="1">
    <location>
        <begin position="22"/>
        <end position="243"/>
    </location>
</feature>
<evidence type="ECO:0000256" key="1">
    <source>
        <dbReference type="SAM" id="SignalP"/>
    </source>
</evidence>
<accession>A0A2S9H5M4</accession>
<proteinExistence type="predicted"/>
<protein>
    <recommendedName>
        <fullName evidence="4">MetA-pathway of phenol degradation</fullName>
    </recommendedName>
</protein>
<name>A0A2S9H5M4_9BURK</name>
<organism evidence="2 3">
    <name type="scientific">Solimicrobium silvestre</name>
    <dbReference type="NCBI Taxonomy" id="2099400"/>
    <lineage>
        <taxon>Bacteria</taxon>
        <taxon>Pseudomonadati</taxon>
        <taxon>Pseudomonadota</taxon>
        <taxon>Betaproteobacteria</taxon>
        <taxon>Burkholderiales</taxon>
        <taxon>Oxalobacteraceae</taxon>
        <taxon>Solimicrobium</taxon>
    </lineage>
</organism>
<dbReference type="AlphaFoldDB" id="A0A2S9H5M4"/>
<dbReference type="EMBL" id="PUGF01000001">
    <property type="protein sequence ID" value="PRC95241.1"/>
    <property type="molecule type" value="Genomic_DNA"/>
</dbReference>
<evidence type="ECO:0008006" key="4">
    <source>
        <dbReference type="Google" id="ProtNLM"/>
    </source>
</evidence>
<evidence type="ECO:0000313" key="2">
    <source>
        <dbReference type="EMBL" id="PRC95241.1"/>
    </source>
</evidence>
<dbReference type="OrthoDB" id="8556837at2"/>
<dbReference type="Proteomes" id="UP000237839">
    <property type="component" value="Unassembled WGS sequence"/>
</dbReference>
<dbReference type="RefSeq" id="WP_105530114.1">
    <property type="nucleotide sequence ID" value="NZ_PUGF01000001.1"/>
</dbReference>
<keyword evidence="1" id="KW-0732">Signal</keyword>
<comment type="caution">
    <text evidence="2">The sequence shown here is derived from an EMBL/GenBank/DDBJ whole genome shotgun (WGS) entry which is preliminary data.</text>
</comment>